<dbReference type="InterPro" id="IPR015424">
    <property type="entry name" value="PyrdxlP-dep_Trfase"/>
</dbReference>
<dbReference type="Proteomes" id="UP001151699">
    <property type="component" value="Chromosome C"/>
</dbReference>
<dbReference type="SUPFAM" id="SSF53383">
    <property type="entry name" value="PLP-dependent transferases"/>
    <property type="match status" value="1"/>
</dbReference>
<protein>
    <recommendedName>
        <fullName evidence="5">alanine--glyoxylate transaminase</fullName>
        <ecNumber evidence="5">2.6.1.44</ecNumber>
    </recommendedName>
</protein>
<organism evidence="10 11">
    <name type="scientific">Pseudolycoriella hygida</name>
    <dbReference type="NCBI Taxonomy" id="35572"/>
    <lineage>
        <taxon>Eukaryota</taxon>
        <taxon>Metazoa</taxon>
        <taxon>Ecdysozoa</taxon>
        <taxon>Arthropoda</taxon>
        <taxon>Hexapoda</taxon>
        <taxon>Insecta</taxon>
        <taxon>Pterygota</taxon>
        <taxon>Neoptera</taxon>
        <taxon>Endopterygota</taxon>
        <taxon>Diptera</taxon>
        <taxon>Nematocera</taxon>
        <taxon>Sciaroidea</taxon>
        <taxon>Sciaridae</taxon>
        <taxon>Pseudolycoriella</taxon>
    </lineage>
</organism>
<dbReference type="PANTHER" id="PTHR21152">
    <property type="entry name" value="AMINOTRANSFERASE CLASS V"/>
    <property type="match status" value="1"/>
</dbReference>
<dbReference type="PANTHER" id="PTHR21152:SF40">
    <property type="entry name" value="ALANINE--GLYOXYLATE AMINOTRANSFERASE"/>
    <property type="match status" value="1"/>
</dbReference>
<dbReference type="FunFam" id="3.90.1150.10:FF:000039">
    <property type="entry name" value="Serine--pyruvate aminotransferase"/>
    <property type="match status" value="1"/>
</dbReference>
<dbReference type="InterPro" id="IPR015422">
    <property type="entry name" value="PyrdxlP-dep_Trfase_small"/>
</dbReference>
<comment type="subcellular location">
    <subcellularLocation>
        <location evidence="3">Peroxisome</location>
    </subcellularLocation>
</comment>
<accession>A0A9Q0MPE4</accession>
<dbReference type="AlphaFoldDB" id="A0A9Q0MPE4"/>
<dbReference type="Gene3D" id="3.90.1150.10">
    <property type="entry name" value="Aspartate Aminotransferase, domain 1"/>
    <property type="match status" value="1"/>
</dbReference>
<dbReference type="GO" id="GO:0005777">
    <property type="term" value="C:peroxisome"/>
    <property type="evidence" value="ECO:0007669"/>
    <property type="project" value="UniProtKB-SubCell"/>
</dbReference>
<gene>
    <name evidence="10" type="primary">AGT_0</name>
    <name evidence="10" type="ORF">Bhyg_14112</name>
</gene>
<evidence type="ECO:0000256" key="7">
    <source>
        <dbReference type="ARBA" id="ARBA00022679"/>
    </source>
</evidence>
<evidence type="ECO:0000256" key="3">
    <source>
        <dbReference type="ARBA" id="ARBA00004275"/>
    </source>
</evidence>
<dbReference type="InterPro" id="IPR015421">
    <property type="entry name" value="PyrdxlP-dep_Trfase_major"/>
</dbReference>
<comment type="catalytic activity">
    <reaction evidence="1">
        <text>glyoxylate + L-alanine = glycine + pyruvate</text>
        <dbReference type="Rhea" id="RHEA:24248"/>
        <dbReference type="ChEBI" id="CHEBI:15361"/>
        <dbReference type="ChEBI" id="CHEBI:36655"/>
        <dbReference type="ChEBI" id="CHEBI:57305"/>
        <dbReference type="ChEBI" id="CHEBI:57972"/>
        <dbReference type="EC" id="2.6.1.44"/>
    </reaction>
</comment>
<dbReference type="EMBL" id="WJQU01000004">
    <property type="protein sequence ID" value="KAJ6635526.1"/>
    <property type="molecule type" value="Genomic_DNA"/>
</dbReference>
<evidence type="ECO:0000313" key="10">
    <source>
        <dbReference type="EMBL" id="KAJ6635526.1"/>
    </source>
</evidence>
<dbReference type="EC" id="2.6.1.44" evidence="5"/>
<keyword evidence="7" id="KW-0808">Transferase</keyword>
<dbReference type="Gene3D" id="3.40.640.10">
    <property type="entry name" value="Type I PLP-dependent aspartate aminotransferase-like (Major domain)"/>
    <property type="match status" value="1"/>
</dbReference>
<evidence type="ECO:0000256" key="4">
    <source>
        <dbReference type="ARBA" id="ARBA00009236"/>
    </source>
</evidence>
<comment type="caution">
    <text evidence="10">The sequence shown here is derived from an EMBL/GenBank/DDBJ whole genome shotgun (WGS) entry which is preliminary data.</text>
</comment>
<dbReference type="GO" id="GO:0004760">
    <property type="term" value="F:L-serine-pyruvate transaminase activity"/>
    <property type="evidence" value="ECO:0007669"/>
    <property type="project" value="TreeGrafter"/>
</dbReference>
<comment type="similarity">
    <text evidence="4">Belongs to the class-V pyridoxal-phosphate-dependent aminotransferase family.</text>
</comment>
<evidence type="ECO:0000313" key="11">
    <source>
        <dbReference type="Proteomes" id="UP001151699"/>
    </source>
</evidence>
<comment type="cofactor">
    <cofactor evidence="2">
        <name>pyridoxal 5'-phosphate</name>
        <dbReference type="ChEBI" id="CHEBI:597326"/>
    </cofactor>
</comment>
<evidence type="ECO:0000256" key="2">
    <source>
        <dbReference type="ARBA" id="ARBA00001933"/>
    </source>
</evidence>
<dbReference type="OrthoDB" id="7403325at2759"/>
<reference evidence="10" key="1">
    <citation type="submission" date="2022-07" db="EMBL/GenBank/DDBJ databases">
        <authorList>
            <person name="Trinca V."/>
            <person name="Uliana J.V.C."/>
            <person name="Torres T.T."/>
            <person name="Ward R.J."/>
            <person name="Monesi N."/>
        </authorList>
    </citation>
    <scope>NUCLEOTIDE SEQUENCE</scope>
    <source>
        <strain evidence="10">HSMRA1968</strain>
        <tissue evidence="10">Whole embryos</tissue>
    </source>
</reference>
<evidence type="ECO:0000256" key="8">
    <source>
        <dbReference type="ARBA" id="ARBA00022898"/>
    </source>
</evidence>
<dbReference type="GO" id="GO:0008453">
    <property type="term" value="F:alanine-glyoxylate transaminase activity"/>
    <property type="evidence" value="ECO:0007669"/>
    <property type="project" value="UniProtKB-EC"/>
</dbReference>
<dbReference type="GO" id="GO:0019265">
    <property type="term" value="P:glycine biosynthetic process, by transamination of glyoxylate"/>
    <property type="evidence" value="ECO:0007669"/>
    <property type="project" value="TreeGrafter"/>
</dbReference>
<keyword evidence="8" id="KW-0663">Pyridoxal phosphate</keyword>
<name>A0A9Q0MPE4_9DIPT</name>
<keyword evidence="9" id="KW-0576">Peroxisome</keyword>
<dbReference type="GO" id="GO:0009436">
    <property type="term" value="P:glyoxylate catabolic process"/>
    <property type="evidence" value="ECO:0007669"/>
    <property type="project" value="UniProtKB-ARBA"/>
</dbReference>
<evidence type="ECO:0000256" key="9">
    <source>
        <dbReference type="ARBA" id="ARBA00023140"/>
    </source>
</evidence>
<evidence type="ECO:0000256" key="6">
    <source>
        <dbReference type="ARBA" id="ARBA00022576"/>
    </source>
</evidence>
<sequence>MSFSSKAMEKILKRKVPVAVYYWDINLVGDYWNCFGRPRIYHHTISATLLYGLREALAVFCEEGMSKFIKRHDDCSKQLKNGLLSLGLELLVSNEKWRLPTVTTIKVPTGVDWKAVCEYAMKNHLVEISGGLGPTFGTVFRVGIMGTNATEERVDLLLKIIKESLSKTSTFFDKSKL</sequence>
<keyword evidence="11" id="KW-1185">Reference proteome</keyword>
<evidence type="ECO:0000256" key="5">
    <source>
        <dbReference type="ARBA" id="ARBA00013049"/>
    </source>
</evidence>
<proteinExistence type="inferred from homology"/>
<keyword evidence="6 10" id="KW-0032">Aminotransferase</keyword>
<evidence type="ECO:0000256" key="1">
    <source>
        <dbReference type="ARBA" id="ARBA00001781"/>
    </source>
</evidence>